<dbReference type="Proteomes" id="UP001261624">
    <property type="component" value="Unassembled WGS sequence"/>
</dbReference>
<gene>
    <name evidence="1" type="ORF">RM549_15660</name>
</gene>
<evidence type="ECO:0000313" key="2">
    <source>
        <dbReference type="Proteomes" id="UP001261624"/>
    </source>
</evidence>
<protein>
    <recommendedName>
        <fullName evidence="3">Lipoprotein</fullName>
    </recommendedName>
</protein>
<evidence type="ECO:0000313" key="1">
    <source>
        <dbReference type="EMBL" id="MDT0691232.1"/>
    </source>
</evidence>
<dbReference type="PROSITE" id="PS51257">
    <property type="entry name" value="PROKAR_LIPOPROTEIN"/>
    <property type="match status" value="1"/>
</dbReference>
<dbReference type="RefSeq" id="WP_311686532.1">
    <property type="nucleotide sequence ID" value="NZ_JAVRHM010000021.1"/>
</dbReference>
<reference evidence="1 2" key="1">
    <citation type="submission" date="2023-09" db="EMBL/GenBank/DDBJ databases">
        <authorList>
            <person name="Rey-Velasco X."/>
        </authorList>
    </citation>
    <scope>NUCLEOTIDE SEQUENCE [LARGE SCALE GENOMIC DNA]</scope>
    <source>
        <strain evidence="1 2">F188</strain>
    </source>
</reference>
<dbReference type="EMBL" id="JAVRHM010000021">
    <property type="protein sequence ID" value="MDT0691232.1"/>
    <property type="molecule type" value="Genomic_DNA"/>
</dbReference>
<organism evidence="1 2">
    <name type="scientific">Autumnicola patrickiae</name>
    <dbReference type="NCBI Taxonomy" id="3075591"/>
    <lineage>
        <taxon>Bacteria</taxon>
        <taxon>Pseudomonadati</taxon>
        <taxon>Bacteroidota</taxon>
        <taxon>Flavobacteriia</taxon>
        <taxon>Flavobacteriales</taxon>
        <taxon>Flavobacteriaceae</taxon>
        <taxon>Autumnicola</taxon>
    </lineage>
</organism>
<keyword evidence="2" id="KW-1185">Reference proteome</keyword>
<comment type="caution">
    <text evidence="1">The sequence shown here is derived from an EMBL/GenBank/DDBJ whole genome shotgun (WGS) entry which is preliminary data.</text>
</comment>
<name>A0ABU3E5L6_9FLAO</name>
<evidence type="ECO:0008006" key="3">
    <source>
        <dbReference type="Google" id="ProtNLM"/>
    </source>
</evidence>
<sequence>MKTKFLLILSIAILALSCKNTEKEKNISSNIEGIYVHKKGPNKFNDGYTNTLTVSHVEENKYGIEFKDIKADEPDNPVIEYHEYEYRPEKKILYLETIVGTSTYQFSEDFKTLTHLDGVQNIEHVKQ</sequence>
<accession>A0ABU3E5L6</accession>
<proteinExistence type="predicted"/>